<dbReference type="AlphaFoldDB" id="A0A7W7YF83"/>
<dbReference type="EMBL" id="JACHIG010000013">
    <property type="protein sequence ID" value="MBB5035092.1"/>
    <property type="molecule type" value="Genomic_DNA"/>
</dbReference>
<comment type="caution">
    <text evidence="2">The sequence shown here is derived from an EMBL/GenBank/DDBJ whole genome shotgun (WGS) entry which is preliminary data.</text>
</comment>
<proteinExistence type="predicted"/>
<sequence length="187" mass="20724">MKNCFSFFCFVSVCLVSTLNAEEPKTPVPAELKALVEAFVNALKSQDDAAMAACWHSPEVLAKRREAEALAESGTSPTEINVAKEREKELKKREKDMTRNKQRIDIIRGLIAKHFGDPAGLKLVKLEVDPEEDATEAEPAFDEVELHLTAADGTGLRLDVDDAIRIDGVWKFKGRVENKLGIEFADP</sequence>
<dbReference type="Proteomes" id="UP000590740">
    <property type="component" value="Unassembled WGS sequence"/>
</dbReference>
<evidence type="ECO:0000313" key="3">
    <source>
        <dbReference type="Proteomes" id="UP000590740"/>
    </source>
</evidence>
<reference evidence="2 3" key="1">
    <citation type="submission" date="2020-08" db="EMBL/GenBank/DDBJ databases">
        <title>Genomic Encyclopedia of Type Strains, Phase IV (KMG-IV): sequencing the most valuable type-strain genomes for metagenomic binning, comparative biology and taxonomic classification.</title>
        <authorList>
            <person name="Goeker M."/>
        </authorList>
    </citation>
    <scope>NUCLEOTIDE SEQUENCE [LARGE SCALE GENOMIC DNA]</scope>
    <source>
        <strain evidence="2 3">DSM 12252</strain>
    </source>
</reference>
<keyword evidence="1" id="KW-0732">Signal</keyword>
<evidence type="ECO:0000256" key="1">
    <source>
        <dbReference type="SAM" id="SignalP"/>
    </source>
</evidence>
<keyword evidence="3" id="KW-1185">Reference proteome</keyword>
<accession>A0A7W7YF83</accession>
<evidence type="ECO:0000313" key="2">
    <source>
        <dbReference type="EMBL" id="MBB5035092.1"/>
    </source>
</evidence>
<gene>
    <name evidence="2" type="ORF">HNQ65_004700</name>
</gene>
<feature type="chain" id="PRO_5031138588" evidence="1">
    <location>
        <begin position="22"/>
        <end position="187"/>
    </location>
</feature>
<protein>
    <submittedName>
        <fullName evidence="2">Uncharacterized protein</fullName>
    </submittedName>
</protein>
<dbReference type="RefSeq" id="WP_184343532.1">
    <property type="nucleotide sequence ID" value="NZ_JACHIG010000013.1"/>
</dbReference>
<name>A0A7W7YF83_9BACT</name>
<organism evidence="2 3">
    <name type="scientific">Prosthecobacter vanneervenii</name>
    <dbReference type="NCBI Taxonomy" id="48466"/>
    <lineage>
        <taxon>Bacteria</taxon>
        <taxon>Pseudomonadati</taxon>
        <taxon>Verrucomicrobiota</taxon>
        <taxon>Verrucomicrobiia</taxon>
        <taxon>Verrucomicrobiales</taxon>
        <taxon>Verrucomicrobiaceae</taxon>
        <taxon>Prosthecobacter</taxon>
    </lineage>
</organism>
<feature type="signal peptide" evidence="1">
    <location>
        <begin position="1"/>
        <end position="21"/>
    </location>
</feature>